<dbReference type="RefSeq" id="WP_143051843.1">
    <property type="nucleotide sequence ID" value="NZ_FNZZ01000003.1"/>
</dbReference>
<organism evidence="1 2">
    <name type="scientific">Sphingomonas palmae</name>
    <dbReference type="NCBI Taxonomy" id="1855283"/>
    <lineage>
        <taxon>Bacteria</taxon>
        <taxon>Pseudomonadati</taxon>
        <taxon>Pseudomonadota</taxon>
        <taxon>Alphaproteobacteria</taxon>
        <taxon>Sphingomonadales</taxon>
        <taxon>Sphingomonadaceae</taxon>
        <taxon>Sphingomonas</taxon>
    </lineage>
</organism>
<dbReference type="Proteomes" id="UP000199214">
    <property type="component" value="Unassembled WGS sequence"/>
</dbReference>
<evidence type="ECO:0000313" key="2">
    <source>
        <dbReference type="Proteomes" id="UP000199214"/>
    </source>
</evidence>
<dbReference type="AlphaFoldDB" id="A0A1H7PKR6"/>
<name>A0A1H7PKR6_9SPHN</name>
<dbReference type="OrthoDB" id="7509779at2"/>
<sequence>MSEASWSGGGTIEWTMSASLEDVTRGGEQVPEVTSLARAVRAWQALPEEQRADAVLTAERPVTLPGELPADRYVGEAIGRIAAQLPEDATDDEGATAA</sequence>
<accession>A0A1H7PKR6</accession>
<gene>
    <name evidence="1" type="ORF">SAMN05216382_1874</name>
</gene>
<dbReference type="EMBL" id="FNZZ01000003">
    <property type="protein sequence ID" value="SEL36068.1"/>
    <property type="molecule type" value="Genomic_DNA"/>
</dbReference>
<keyword evidence="2" id="KW-1185">Reference proteome</keyword>
<protein>
    <submittedName>
        <fullName evidence="1">Uncharacterized protein</fullName>
    </submittedName>
</protein>
<dbReference type="STRING" id="1855283.SAMN05216382_1874"/>
<proteinExistence type="predicted"/>
<evidence type="ECO:0000313" key="1">
    <source>
        <dbReference type="EMBL" id="SEL36068.1"/>
    </source>
</evidence>
<reference evidence="2" key="1">
    <citation type="submission" date="2016-10" db="EMBL/GenBank/DDBJ databases">
        <authorList>
            <person name="Varghese N."/>
            <person name="Submissions S."/>
        </authorList>
    </citation>
    <scope>NUCLEOTIDE SEQUENCE [LARGE SCALE GENOMIC DNA]</scope>
    <source>
        <strain evidence="2">JS21-1</strain>
    </source>
</reference>